<dbReference type="Proteomes" id="UP001333818">
    <property type="component" value="Unassembled WGS sequence"/>
</dbReference>
<evidence type="ECO:0000313" key="2">
    <source>
        <dbReference type="Proteomes" id="UP001333818"/>
    </source>
</evidence>
<name>A0AAW9PYB7_9CYAN</name>
<accession>A0AAW9PYB7</accession>
<dbReference type="EMBL" id="JAZBJZ010000028">
    <property type="protein sequence ID" value="MEE3716884.1"/>
    <property type="molecule type" value="Genomic_DNA"/>
</dbReference>
<protein>
    <submittedName>
        <fullName evidence="1">Uncharacterized protein</fullName>
    </submittedName>
</protein>
<dbReference type="RefSeq" id="WP_330483313.1">
    <property type="nucleotide sequence ID" value="NZ_JAZBJZ010000028.1"/>
</dbReference>
<dbReference type="AlphaFoldDB" id="A0AAW9PYB7"/>
<proteinExistence type="predicted"/>
<evidence type="ECO:0000313" key="1">
    <source>
        <dbReference type="EMBL" id="MEE3716884.1"/>
    </source>
</evidence>
<keyword evidence="2" id="KW-1185">Reference proteome</keyword>
<reference evidence="1" key="1">
    <citation type="submission" date="2024-01" db="EMBL/GenBank/DDBJ databases">
        <title>Bank of Algae and Cyanobacteria of the Azores (BACA) strain genomes.</title>
        <authorList>
            <person name="Luz R."/>
            <person name="Cordeiro R."/>
            <person name="Fonseca A."/>
            <person name="Goncalves V."/>
        </authorList>
    </citation>
    <scope>NUCLEOTIDE SEQUENCE</scope>
    <source>
        <strain evidence="1">BACA0141</strain>
    </source>
</reference>
<gene>
    <name evidence="1" type="ORF">V2H45_09020</name>
</gene>
<organism evidence="1 2">
    <name type="scientific">Tumidithrix elongata BACA0141</name>
    <dbReference type="NCBI Taxonomy" id="2716417"/>
    <lineage>
        <taxon>Bacteria</taxon>
        <taxon>Bacillati</taxon>
        <taxon>Cyanobacteriota</taxon>
        <taxon>Cyanophyceae</taxon>
        <taxon>Pseudanabaenales</taxon>
        <taxon>Pseudanabaenaceae</taxon>
        <taxon>Tumidithrix</taxon>
        <taxon>Tumidithrix elongata</taxon>
    </lineage>
</organism>
<comment type="caution">
    <text evidence="1">The sequence shown here is derived from an EMBL/GenBank/DDBJ whole genome shotgun (WGS) entry which is preliminary data.</text>
</comment>
<sequence>MPSSRDIAEISILENFEVVKFKDIEFAGENCTIKEFIEKRMKIVLGKESLRIQSTVEEILKDLKNEENQLNALATNPLMLAMICIEYAAYSENQSRKSKGLSSTWHIVQRAVKIWIEEWNREFWKSQKENDNNPISIIFIYELLEYIACQTIEEEVLNISRSRLIKYIRNFVKKYYEWSDNMRIDRLAQLIFQFLKDTYGFTLISEDDIYSFPHTIFRDFFAIRYIYNNSQDLDEFKKDVAKNISKWQTIINKADNFPKEFC</sequence>